<reference evidence="2 3" key="1">
    <citation type="journal article" date="2014" name="Agronomy (Basel)">
        <title>A Draft Genome Sequence for Ensete ventricosum, the Drought-Tolerant Tree Against Hunger.</title>
        <authorList>
            <person name="Harrison J."/>
            <person name="Moore K.A."/>
            <person name="Paszkiewicz K."/>
            <person name="Jones T."/>
            <person name="Grant M."/>
            <person name="Ambacheew D."/>
            <person name="Muzemil S."/>
            <person name="Studholme D.J."/>
        </authorList>
    </citation>
    <scope>NUCLEOTIDE SEQUENCE [LARGE SCALE GENOMIC DNA]</scope>
</reference>
<name>A0A426YHY7_ENSVE</name>
<sequence length="120" mass="13429">MIQVIVPYIPQLTQPSNLQHQPTAMQQLGDEPPQTLLEHNLLPMGDPMGRHTTTVSTSVHSMPDPDTLSSVSIDSLRAHLRLINQKIDNVQKEFIKLKEGVREGNDNIDGSPFVLEVRDK</sequence>
<organism evidence="2 3">
    <name type="scientific">Ensete ventricosum</name>
    <name type="common">Abyssinian banana</name>
    <name type="synonym">Musa ensete</name>
    <dbReference type="NCBI Taxonomy" id="4639"/>
    <lineage>
        <taxon>Eukaryota</taxon>
        <taxon>Viridiplantae</taxon>
        <taxon>Streptophyta</taxon>
        <taxon>Embryophyta</taxon>
        <taxon>Tracheophyta</taxon>
        <taxon>Spermatophyta</taxon>
        <taxon>Magnoliopsida</taxon>
        <taxon>Liliopsida</taxon>
        <taxon>Zingiberales</taxon>
        <taxon>Musaceae</taxon>
        <taxon>Ensete</taxon>
    </lineage>
</organism>
<accession>A0A426YHY7</accession>
<dbReference type="EMBL" id="AMZH03012270">
    <property type="protein sequence ID" value="RRT51354.1"/>
    <property type="molecule type" value="Genomic_DNA"/>
</dbReference>
<evidence type="ECO:0000313" key="3">
    <source>
        <dbReference type="Proteomes" id="UP000287651"/>
    </source>
</evidence>
<comment type="caution">
    <text evidence="2">The sequence shown here is derived from an EMBL/GenBank/DDBJ whole genome shotgun (WGS) entry which is preliminary data.</text>
</comment>
<gene>
    <name evidence="2" type="ORF">B296_00010441</name>
</gene>
<evidence type="ECO:0000313" key="2">
    <source>
        <dbReference type="EMBL" id="RRT51354.1"/>
    </source>
</evidence>
<proteinExistence type="predicted"/>
<protein>
    <submittedName>
        <fullName evidence="2">Uncharacterized protein</fullName>
    </submittedName>
</protein>
<feature type="region of interest" description="Disordered" evidence="1">
    <location>
        <begin position="43"/>
        <end position="66"/>
    </location>
</feature>
<dbReference type="Proteomes" id="UP000287651">
    <property type="component" value="Unassembled WGS sequence"/>
</dbReference>
<evidence type="ECO:0000256" key="1">
    <source>
        <dbReference type="SAM" id="MobiDB-lite"/>
    </source>
</evidence>
<feature type="compositionally biased region" description="Low complexity" evidence="1">
    <location>
        <begin position="51"/>
        <end position="61"/>
    </location>
</feature>
<dbReference type="AlphaFoldDB" id="A0A426YHY7"/>